<proteinExistence type="predicted"/>
<feature type="non-terminal residue" evidence="1">
    <location>
        <position position="1"/>
    </location>
</feature>
<dbReference type="Proteomes" id="UP000823775">
    <property type="component" value="Unassembled WGS sequence"/>
</dbReference>
<evidence type="ECO:0000313" key="1">
    <source>
        <dbReference type="EMBL" id="MCD9645637.1"/>
    </source>
</evidence>
<feature type="non-terminal residue" evidence="1">
    <location>
        <position position="103"/>
    </location>
</feature>
<accession>A0ABS8VH90</accession>
<dbReference type="EMBL" id="JACEIK010004486">
    <property type="protein sequence ID" value="MCD9645637.1"/>
    <property type="molecule type" value="Genomic_DNA"/>
</dbReference>
<name>A0ABS8VH90_DATST</name>
<comment type="caution">
    <text evidence="1">The sequence shown here is derived from an EMBL/GenBank/DDBJ whole genome shotgun (WGS) entry which is preliminary data.</text>
</comment>
<sequence length="103" mass="11656">ILKSALRTSMQASHPTLCGSLRSLAFAAPIQSLVAIQHVRSMITTILRFRKCETSAQKPRLIGLPIFRCTGHWFLPLEKVHREIESRSRTNGRTTNQQFVGRV</sequence>
<reference evidence="1 2" key="1">
    <citation type="journal article" date="2021" name="BMC Genomics">
        <title>Datura genome reveals duplications of psychoactive alkaloid biosynthetic genes and high mutation rate following tissue culture.</title>
        <authorList>
            <person name="Rajewski A."/>
            <person name="Carter-House D."/>
            <person name="Stajich J."/>
            <person name="Litt A."/>
        </authorList>
    </citation>
    <scope>NUCLEOTIDE SEQUENCE [LARGE SCALE GENOMIC DNA]</scope>
    <source>
        <strain evidence="1">AR-01</strain>
    </source>
</reference>
<evidence type="ECO:0000313" key="2">
    <source>
        <dbReference type="Proteomes" id="UP000823775"/>
    </source>
</evidence>
<gene>
    <name evidence="1" type="ORF">HAX54_034681</name>
</gene>
<keyword evidence="2" id="KW-1185">Reference proteome</keyword>
<protein>
    <submittedName>
        <fullName evidence="1">Uncharacterized protein</fullName>
    </submittedName>
</protein>
<organism evidence="1 2">
    <name type="scientific">Datura stramonium</name>
    <name type="common">Jimsonweed</name>
    <name type="synonym">Common thornapple</name>
    <dbReference type="NCBI Taxonomy" id="4076"/>
    <lineage>
        <taxon>Eukaryota</taxon>
        <taxon>Viridiplantae</taxon>
        <taxon>Streptophyta</taxon>
        <taxon>Embryophyta</taxon>
        <taxon>Tracheophyta</taxon>
        <taxon>Spermatophyta</taxon>
        <taxon>Magnoliopsida</taxon>
        <taxon>eudicotyledons</taxon>
        <taxon>Gunneridae</taxon>
        <taxon>Pentapetalae</taxon>
        <taxon>asterids</taxon>
        <taxon>lamiids</taxon>
        <taxon>Solanales</taxon>
        <taxon>Solanaceae</taxon>
        <taxon>Solanoideae</taxon>
        <taxon>Datureae</taxon>
        <taxon>Datura</taxon>
    </lineage>
</organism>